<dbReference type="RefSeq" id="WP_078982705.1">
    <property type="nucleotide sequence ID" value="NZ_MWQN01000005.1"/>
</dbReference>
<organism evidence="1 2">
    <name type="scientific">Embleya scabrispora</name>
    <dbReference type="NCBI Taxonomy" id="159449"/>
    <lineage>
        <taxon>Bacteria</taxon>
        <taxon>Bacillati</taxon>
        <taxon>Actinomycetota</taxon>
        <taxon>Actinomycetes</taxon>
        <taxon>Kitasatosporales</taxon>
        <taxon>Streptomycetaceae</taxon>
        <taxon>Embleya</taxon>
    </lineage>
</organism>
<evidence type="ECO:0000313" key="2">
    <source>
        <dbReference type="Proteomes" id="UP000190037"/>
    </source>
</evidence>
<protein>
    <submittedName>
        <fullName evidence="1">Uncharacterized protein</fullName>
    </submittedName>
</protein>
<accession>A0A1T3NJ44</accession>
<dbReference type="Proteomes" id="UP000190037">
    <property type="component" value="Unassembled WGS sequence"/>
</dbReference>
<name>A0A1T3NJ44_9ACTN</name>
<evidence type="ECO:0000313" key="1">
    <source>
        <dbReference type="EMBL" id="OPC76857.1"/>
    </source>
</evidence>
<comment type="caution">
    <text evidence="1">The sequence shown here is derived from an EMBL/GenBank/DDBJ whole genome shotgun (WGS) entry which is preliminary data.</text>
</comment>
<reference evidence="1 2" key="1">
    <citation type="submission" date="2017-03" db="EMBL/GenBank/DDBJ databases">
        <title>Draft genome sequence of Streptomyces scabrisporus NF3, endophyte isolated from Amphipterygium adstringens.</title>
        <authorList>
            <person name="Vazquez M."/>
            <person name="Ceapa C.D."/>
            <person name="Rodriguez Luna D."/>
            <person name="Sanchez Esquivel S."/>
        </authorList>
    </citation>
    <scope>NUCLEOTIDE SEQUENCE [LARGE SCALE GENOMIC DNA]</scope>
    <source>
        <strain evidence="1 2">NF3</strain>
    </source>
</reference>
<dbReference type="OrthoDB" id="4350381at2"/>
<gene>
    <name evidence="1" type="ORF">B4N89_46150</name>
</gene>
<sequence length="97" mass="10914">MSKASADSGMHPHLEIVSLRCRNAVHARHVVEDYPPEPDQEWVLFRRDRIVFIAYTDSAVPMAIAVWAHHEGHASDVYAGQVLRDVAGPQRRTARTS</sequence>
<keyword evidence="2" id="KW-1185">Reference proteome</keyword>
<dbReference type="AlphaFoldDB" id="A0A1T3NJ44"/>
<proteinExistence type="predicted"/>
<dbReference type="EMBL" id="MWQN01000005">
    <property type="protein sequence ID" value="OPC76857.1"/>
    <property type="molecule type" value="Genomic_DNA"/>
</dbReference>